<organism evidence="4 5">
    <name type="scientific">Colletotrichum sublineola</name>
    <name type="common">Sorghum anthracnose fungus</name>
    <dbReference type="NCBI Taxonomy" id="1173701"/>
    <lineage>
        <taxon>Eukaryota</taxon>
        <taxon>Fungi</taxon>
        <taxon>Dikarya</taxon>
        <taxon>Ascomycota</taxon>
        <taxon>Pezizomycotina</taxon>
        <taxon>Sordariomycetes</taxon>
        <taxon>Hypocreomycetidae</taxon>
        <taxon>Glomerellales</taxon>
        <taxon>Glomerellaceae</taxon>
        <taxon>Colletotrichum</taxon>
        <taxon>Colletotrichum graminicola species complex</taxon>
    </lineage>
</organism>
<protein>
    <submittedName>
        <fullName evidence="4">Putative alcohol dehydrogenase GroES-like domain-containing protein</fullName>
    </submittedName>
</protein>
<comment type="similarity">
    <text evidence="1">Belongs to the zinc-containing alcohol dehydrogenase family.</text>
</comment>
<dbReference type="HOGENOM" id="CLU_026673_16_0_1"/>
<sequence>MPESLVRGEEPNPRFSNQQIRYDAWKYEEEKILLQLYLAIKQQNTSIRYLRTTRTNTSPKIKEAIVNTDISVTVKDSPIPTPGPGELLIKVIVSGTNPKDWKVPQWQNEAANSGDDVAGIVETVGSEVYEFAKGDRVAGFHVMRSPHGSFAEYAIVPAFSAFHIPKNVSFEEAATVPLAAYTAATALFHSLELPSPWDRARARKEPVIIYAGVHPLIAVGSKNSAFVTPLLEKEKGDVFLDYTQFESQDKLAEKLREVIKETGQPCFRVFDTVSEKGSFEMLAKAIAGPPEQTTGFKPKVTTVLPGKDYNAIDKSVEIVLTLVGRVHEEAAEGRLFGLIWARVFADGLRTGWMKAHPFEVVEGLQGVERALKGLQDGSVRTKKMVIRVAEGN</sequence>
<dbReference type="SUPFAM" id="SSF50129">
    <property type="entry name" value="GroES-like"/>
    <property type="match status" value="1"/>
</dbReference>
<dbReference type="InterPro" id="IPR011032">
    <property type="entry name" value="GroES-like_sf"/>
</dbReference>
<evidence type="ECO:0000256" key="1">
    <source>
        <dbReference type="ARBA" id="ARBA00008072"/>
    </source>
</evidence>
<dbReference type="InterPro" id="IPR020843">
    <property type="entry name" value="ER"/>
</dbReference>
<dbReference type="CDD" id="cd08249">
    <property type="entry name" value="enoyl_reductase_like"/>
    <property type="match status" value="1"/>
</dbReference>
<dbReference type="eggNOG" id="KOG1198">
    <property type="taxonomic scope" value="Eukaryota"/>
</dbReference>
<proteinExistence type="inferred from homology"/>
<evidence type="ECO:0000256" key="2">
    <source>
        <dbReference type="ARBA" id="ARBA00023002"/>
    </source>
</evidence>
<dbReference type="EMBL" id="JMSE01001073">
    <property type="protein sequence ID" value="KDN65030.1"/>
    <property type="molecule type" value="Genomic_DNA"/>
</dbReference>
<keyword evidence="2" id="KW-0560">Oxidoreductase</keyword>
<dbReference type="OrthoDB" id="3233595at2759"/>
<dbReference type="InterPro" id="IPR047122">
    <property type="entry name" value="Trans-enoyl_RdTase-like"/>
</dbReference>
<dbReference type="STRING" id="1173701.A0A066XG71"/>
<dbReference type="Pfam" id="PF08240">
    <property type="entry name" value="ADH_N"/>
    <property type="match status" value="1"/>
</dbReference>
<dbReference type="PANTHER" id="PTHR45348">
    <property type="entry name" value="HYPOTHETICAL OXIDOREDUCTASE (EUROFUNG)"/>
    <property type="match status" value="1"/>
</dbReference>
<dbReference type="Gene3D" id="3.90.180.10">
    <property type="entry name" value="Medium-chain alcohol dehydrogenases, catalytic domain"/>
    <property type="match status" value="1"/>
</dbReference>
<name>A0A066XG71_COLSU</name>
<comment type="caution">
    <text evidence="4">The sequence shown here is derived from an EMBL/GenBank/DDBJ whole genome shotgun (WGS) entry which is preliminary data.</text>
</comment>
<gene>
    <name evidence="4" type="ORF">CSUB01_08686</name>
</gene>
<dbReference type="OMA" id="EYATAPY"/>
<dbReference type="PANTHER" id="PTHR45348:SF5">
    <property type="entry name" value="OXIDOREDUCTASE, PUTATIVE (AFU_ORTHOLOGUE AFUA_8G01420)-RELATED"/>
    <property type="match status" value="1"/>
</dbReference>
<keyword evidence="5" id="KW-1185">Reference proteome</keyword>
<evidence type="ECO:0000313" key="4">
    <source>
        <dbReference type="EMBL" id="KDN65030.1"/>
    </source>
</evidence>
<feature type="domain" description="Enoyl reductase (ER)" evidence="3">
    <location>
        <begin position="67"/>
        <end position="386"/>
    </location>
</feature>
<dbReference type="Proteomes" id="UP000027238">
    <property type="component" value="Unassembled WGS sequence"/>
</dbReference>
<evidence type="ECO:0000259" key="3">
    <source>
        <dbReference type="SMART" id="SM00829"/>
    </source>
</evidence>
<evidence type="ECO:0000313" key="5">
    <source>
        <dbReference type="Proteomes" id="UP000027238"/>
    </source>
</evidence>
<reference evidence="5" key="1">
    <citation type="journal article" date="2014" name="Genome Announc.">
        <title>Draft genome sequence of Colletotrichum sublineola, a destructive pathogen of cultivated sorghum.</title>
        <authorList>
            <person name="Baroncelli R."/>
            <person name="Sanz-Martin J.M."/>
            <person name="Rech G.E."/>
            <person name="Sukno S.A."/>
            <person name="Thon M.R."/>
        </authorList>
    </citation>
    <scope>NUCLEOTIDE SEQUENCE [LARGE SCALE GENOMIC DNA]</scope>
    <source>
        <strain evidence="5">TX430BB</strain>
    </source>
</reference>
<dbReference type="AlphaFoldDB" id="A0A066XG71"/>
<dbReference type="SMART" id="SM00829">
    <property type="entry name" value="PKS_ER"/>
    <property type="match status" value="1"/>
</dbReference>
<dbReference type="InterPro" id="IPR013154">
    <property type="entry name" value="ADH-like_N"/>
</dbReference>
<dbReference type="GO" id="GO:0016651">
    <property type="term" value="F:oxidoreductase activity, acting on NAD(P)H"/>
    <property type="evidence" value="ECO:0007669"/>
    <property type="project" value="InterPro"/>
</dbReference>
<accession>A0A066XG71</accession>